<keyword evidence="2" id="KW-1185">Reference proteome</keyword>
<name>A0A8H6KFL8_9PEZI</name>
<evidence type="ECO:0000313" key="1">
    <source>
        <dbReference type="EMBL" id="KAF6830455.1"/>
    </source>
</evidence>
<dbReference type="Proteomes" id="UP000639643">
    <property type="component" value="Unassembled WGS sequence"/>
</dbReference>
<dbReference type="OrthoDB" id="206452at2759"/>
<dbReference type="Gene3D" id="1.10.357.40">
    <property type="entry name" value="YbiA-like"/>
    <property type="match status" value="1"/>
</dbReference>
<evidence type="ECO:0000313" key="2">
    <source>
        <dbReference type="Proteomes" id="UP000639643"/>
    </source>
</evidence>
<comment type="caution">
    <text evidence="1">The sequence shown here is derived from an EMBL/GenBank/DDBJ whole genome shotgun (WGS) entry which is preliminary data.</text>
</comment>
<organism evidence="1 2">
    <name type="scientific">Colletotrichum musicola</name>
    <dbReference type="NCBI Taxonomy" id="2175873"/>
    <lineage>
        <taxon>Eukaryota</taxon>
        <taxon>Fungi</taxon>
        <taxon>Dikarya</taxon>
        <taxon>Ascomycota</taxon>
        <taxon>Pezizomycotina</taxon>
        <taxon>Sordariomycetes</taxon>
        <taxon>Hypocreomycetidae</taxon>
        <taxon>Glomerellales</taxon>
        <taxon>Glomerellaceae</taxon>
        <taxon>Colletotrichum</taxon>
        <taxon>Colletotrichum orchidearum species complex</taxon>
    </lineage>
</organism>
<accession>A0A8H6KFL8</accession>
<proteinExistence type="predicted"/>
<dbReference type="InterPro" id="IPR037238">
    <property type="entry name" value="YbiA-like_sf"/>
</dbReference>
<reference evidence="1" key="1">
    <citation type="journal article" date="2020" name="Phytopathology">
        <title>Genome Sequence Resources of Colletotrichum truncatum, C. plurivorum, C. musicola, and C. sojae: Four Species Pathogenic to Soybean (Glycine max).</title>
        <authorList>
            <person name="Rogerio F."/>
            <person name="Boufleur T.R."/>
            <person name="Ciampi-Guillardi M."/>
            <person name="Sukno S.A."/>
            <person name="Thon M.R."/>
            <person name="Massola Junior N.S."/>
            <person name="Baroncelli R."/>
        </authorList>
    </citation>
    <scope>NUCLEOTIDE SEQUENCE</scope>
    <source>
        <strain evidence="1">LFN0074</strain>
    </source>
</reference>
<sequence length="79" mass="8610">MIYCKAARLHDTDQQARVLATDSPMDQKRLGKGTVVFTVEGWDEMKSAIVEAAHSTAQVQSPHPAADLQMAASMHDKSV</sequence>
<dbReference type="AlphaFoldDB" id="A0A8H6KFL8"/>
<protein>
    <submittedName>
        <fullName evidence="1">Uncharacterized protein</fullName>
    </submittedName>
</protein>
<gene>
    <name evidence="1" type="ORF">CMUS01_07731</name>
</gene>
<dbReference type="SUPFAM" id="SSF143990">
    <property type="entry name" value="YbiA-like"/>
    <property type="match status" value="1"/>
</dbReference>
<dbReference type="EMBL" id="WIGM01000284">
    <property type="protein sequence ID" value="KAF6830455.1"/>
    <property type="molecule type" value="Genomic_DNA"/>
</dbReference>